<evidence type="ECO:0000313" key="13">
    <source>
        <dbReference type="EMBL" id="QTC91450.1"/>
    </source>
</evidence>
<dbReference type="AlphaFoldDB" id="A0A975GYC6"/>
<dbReference type="NCBIfam" id="TIGR02080">
    <property type="entry name" value="O_succ_thio_ly"/>
    <property type="match status" value="1"/>
</dbReference>
<organism evidence="13 14">
    <name type="scientific">Brevundimonas goettingensis</name>
    <dbReference type="NCBI Taxonomy" id="2774190"/>
    <lineage>
        <taxon>Bacteria</taxon>
        <taxon>Pseudomonadati</taxon>
        <taxon>Pseudomonadota</taxon>
        <taxon>Alphaproteobacteria</taxon>
        <taxon>Caulobacterales</taxon>
        <taxon>Caulobacteraceae</taxon>
        <taxon>Brevundimonas</taxon>
    </lineage>
</organism>
<keyword evidence="6" id="KW-0456">Lyase</keyword>
<evidence type="ECO:0000256" key="12">
    <source>
        <dbReference type="RuleBase" id="RU362118"/>
    </source>
</evidence>
<keyword evidence="13" id="KW-0808">Transferase</keyword>
<dbReference type="FunFam" id="3.90.1150.10:FF:000008">
    <property type="entry name" value="Cystathionine gamma-synthase"/>
    <property type="match status" value="1"/>
</dbReference>
<evidence type="ECO:0000256" key="7">
    <source>
        <dbReference type="ARBA" id="ARBA00049180"/>
    </source>
</evidence>
<evidence type="ECO:0000256" key="1">
    <source>
        <dbReference type="ARBA" id="ARBA00001933"/>
    </source>
</evidence>
<dbReference type="Gene3D" id="3.90.1150.10">
    <property type="entry name" value="Aspartate Aminotransferase, domain 1"/>
    <property type="match status" value="1"/>
</dbReference>
<dbReference type="FunFam" id="3.40.640.10:FF:000046">
    <property type="entry name" value="Cystathionine gamma-lyase"/>
    <property type="match status" value="1"/>
</dbReference>
<dbReference type="EC" id="4.4.1.11" evidence="3"/>
<gene>
    <name evidence="13" type="primary">metB</name>
    <name evidence="13" type="ORF">IFJ75_00495</name>
</gene>
<dbReference type="PANTHER" id="PTHR11808:SF75">
    <property type="entry name" value="CYSTATHIONINE GAMMA-SYNTHASE"/>
    <property type="match status" value="1"/>
</dbReference>
<dbReference type="GO" id="GO:0005737">
    <property type="term" value="C:cytoplasm"/>
    <property type="evidence" value="ECO:0007669"/>
    <property type="project" value="TreeGrafter"/>
</dbReference>
<dbReference type="GO" id="GO:0019343">
    <property type="term" value="P:cysteine biosynthetic process via cystathionine"/>
    <property type="evidence" value="ECO:0007669"/>
    <property type="project" value="TreeGrafter"/>
</dbReference>
<dbReference type="GO" id="GO:0018826">
    <property type="term" value="F:methionine gamma-lyase activity"/>
    <property type="evidence" value="ECO:0007669"/>
    <property type="project" value="UniProtKB-EC"/>
</dbReference>
<dbReference type="KEGG" id="bgoe:IFJ75_00495"/>
<dbReference type="Gene3D" id="3.40.640.10">
    <property type="entry name" value="Type I PLP-dependent aspartate aminotransferase-like (Major domain)"/>
    <property type="match status" value="1"/>
</dbReference>
<dbReference type="InterPro" id="IPR011821">
    <property type="entry name" value="O_succ_thio_ly"/>
</dbReference>
<sequence length="396" mass="41885">MTRTARTAKDIRTICARSGVDQDSAHGAVMPPLYLSSNYSFAGFDQKRKYDYARSGNPTRDVLAETLAELEGGAGCVVTATGMAAVDLPLSLLSPGDLLIAPHDCYGGTHRLLCAHARKGHFEVLWVDQGDPEALAAAFALNPKLVLVETPSNPLLRVVDIADICVRAHAVGAKVVADNTFLSPALQRPIELGADIVVHSTTKYINGHSDVVGGAVISADPADHTELAWWANCRGVTGGAFDAYLTMRGIRTLFTRIERQQETAGHVAALLEAHPAVQAVHYPGLKSHPNHALAARQQQGPGAMLSFELVGGVEAVRTLVETLETFTLAESLGGVESLIAHPATMTHAAMTPEARVVAGITEGLLRLSVGLEHQDDLIADLVQALDAVSVEQAEAA</sequence>
<dbReference type="RefSeq" id="WP_207870627.1">
    <property type="nucleotide sequence ID" value="NZ_CP062222.1"/>
</dbReference>
<dbReference type="CDD" id="cd00614">
    <property type="entry name" value="CGS_like"/>
    <property type="match status" value="1"/>
</dbReference>
<dbReference type="PIRSF" id="PIRSF001434">
    <property type="entry name" value="CGS"/>
    <property type="match status" value="1"/>
</dbReference>
<dbReference type="GO" id="GO:0004123">
    <property type="term" value="F:cystathionine gamma-lyase activity"/>
    <property type="evidence" value="ECO:0007669"/>
    <property type="project" value="TreeGrafter"/>
</dbReference>
<keyword evidence="14" id="KW-1185">Reference proteome</keyword>
<dbReference type="InterPro" id="IPR015422">
    <property type="entry name" value="PyrdxlP-dep_Trfase_small"/>
</dbReference>
<dbReference type="InterPro" id="IPR015421">
    <property type="entry name" value="PyrdxlP-dep_Trfase_major"/>
</dbReference>
<dbReference type="GO" id="GO:0003962">
    <property type="term" value="F:cystathionine gamma-synthase activity"/>
    <property type="evidence" value="ECO:0007669"/>
    <property type="project" value="TreeGrafter"/>
</dbReference>
<dbReference type="GO" id="GO:0030170">
    <property type="term" value="F:pyridoxal phosphate binding"/>
    <property type="evidence" value="ECO:0007669"/>
    <property type="project" value="InterPro"/>
</dbReference>
<keyword evidence="5 11" id="KW-0663">Pyridoxal phosphate</keyword>
<dbReference type="GO" id="GO:0047982">
    <property type="term" value="F:homocysteine desulfhydrase activity"/>
    <property type="evidence" value="ECO:0007669"/>
    <property type="project" value="UniProtKB-EC"/>
</dbReference>
<protein>
    <recommendedName>
        <fullName evidence="4">L-methionine gamma-lyase</fullName>
        <ecNumber evidence="3">4.4.1.11</ecNumber>
    </recommendedName>
    <alternativeName>
        <fullName evidence="10">L-methionine-alpha-deamino-gamma-mercaptomethane-lyase</fullName>
    </alternativeName>
</protein>
<evidence type="ECO:0000256" key="3">
    <source>
        <dbReference type="ARBA" id="ARBA00012222"/>
    </source>
</evidence>
<evidence type="ECO:0000256" key="6">
    <source>
        <dbReference type="ARBA" id="ARBA00023239"/>
    </source>
</evidence>
<evidence type="ECO:0000313" key="14">
    <source>
        <dbReference type="Proteomes" id="UP000663918"/>
    </source>
</evidence>
<dbReference type="PROSITE" id="PS00868">
    <property type="entry name" value="CYS_MET_METAB_PP"/>
    <property type="match status" value="1"/>
</dbReference>
<comment type="cofactor">
    <cofactor evidence="1 12">
        <name>pyridoxal 5'-phosphate</name>
        <dbReference type="ChEBI" id="CHEBI:597326"/>
    </cofactor>
</comment>
<evidence type="ECO:0000256" key="11">
    <source>
        <dbReference type="PIRSR" id="PIRSR001434-2"/>
    </source>
</evidence>
<dbReference type="InterPro" id="IPR015424">
    <property type="entry name" value="PyrdxlP-dep_Trfase"/>
</dbReference>
<dbReference type="Proteomes" id="UP000663918">
    <property type="component" value="Chromosome"/>
</dbReference>
<dbReference type="SUPFAM" id="SSF53383">
    <property type="entry name" value="PLP-dependent transferases"/>
    <property type="match status" value="1"/>
</dbReference>
<comment type="catalytic activity">
    <reaction evidence="8">
        <text>L-homocysteine + H2O = 2-oxobutanoate + hydrogen sulfide + NH4(+) + H(+)</text>
        <dbReference type="Rhea" id="RHEA:14501"/>
        <dbReference type="ChEBI" id="CHEBI:15377"/>
        <dbReference type="ChEBI" id="CHEBI:15378"/>
        <dbReference type="ChEBI" id="CHEBI:16763"/>
        <dbReference type="ChEBI" id="CHEBI:28938"/>
        <dbReference type="ChEBI" id="CHEBI:29919"/>
        <dbReference type="ChEBI" id="CHEBI:58199"/>
        <dbReference type="EC" id="4.4.1.2"/>
    </reaction>
</comment>
<evidence type="ECO:0000256" key="5">
    <source>
        <dbReference type="ARBA" id="ARBA00022898"/>
    </source>
</evidence>
<dbReference type="InterPro" id="IPR000277">
    <property type="entry name" value="Cys/Met-Metab_PyrdxlP-dep_enz"/>
</dbReference>
<dbReference type="InterPro" id="IPR054542">
    <property type="entry name" value="Cys_met_metab_PP"/>
</dbReference>
<evidence type="ECO:0000256" key="4">
    <source>
        <dbReference type="ARBA" id="ARBA00019040"/>
    </source>
</evidence>
<feature type="modified residue" description="N6-(pyridoxal phosphate)lysine" evidence="11">
    <location>
        <position position="203"/>
    </location>
</feature>
<evidence type="ECO:0000256" key="9">
    <source>
        <dbReference type="ARBA" id="ARBA00064130"/>
    </source>
</evidence>
<dbReference type="GO" id="GO:0019346">
    <property type="term" value="P:transsulfuration"/>
    <property type="evidence" value="ECO:0007669"/>
    <property type="project" value="InterPro"/>
</dbReference>
<dbReference type="PANTHER" id="PTHR11808">
    <property type="entry name" value="TRANS-SULFURATION ENZYME FAMILY MEMBER"/>
    <property type="match status" value="1"/>
</dbReference>
<proteinExistence type="inferred from homology"/>
<comment type="subunit">
    <text evidence="9">Homotetramer; dimer of active dimers.</text>
</comment>
<comment type="catalytic activity">
    <reaction evidence="7">
        <text>L-methionine + H2O = methanethiol + 2-oxobutanoate + NH4(+)</text>
        <dbReference type="Rhea" id="RHEA:23800"/>
        <dbReference type="ChEBI" id="CHEBI:15377"/>
        <dbReference type="ChEBI" id="CHEBI:16007"/>
        <dbReference type="ChEBI" id="CHEBI:16763"/>
        <dbReference type="ChEBI" id="CHEBI:28938"/>
        <dbReference type="ChEBI" id="CHEBI:57844"/>
        <dbReference type="EC" id="4.4.1.11"/>
    </reaction>
</comment>
<evidence type="ECO:0000256" key="10">
    <source>
        <dbReference type="ARBA" id="ARBA00078333"/>
    </source>
</evidence>
<name>A0A975GYC6_9CAUL</name>
<evidence type="ECO:0000256" key="8">
    <source>
        <dbReference type="ARBA" id="ARBA00050802"/>
    </source>
</evidence>
<comment type="similarity">
    <text evidence="2">Belongs to the trans-sulfuration enzymes family. L-methionine gamma-lyase subfamily.</text>
</comment>
<evidence type="ECO:0000256" key="2">
    <source>
        <dbReference type="ARBA" id="ARBA00008667"/>
    </source>
</evidence>
<reference evidence="13" key="1">
    <citation type="submission" date="2020-09" db="EMBL/GenBank/DDBJ databases">
        <title>Brevundimonas sp. LVF2 isolated from a puddle in Goettingen, Germany.</title>
        <authorList>
            <person name="Friedrich I."/>
            <person name="Klassen A."/>
            <person name="Hannes N."/>
            <person name="Schneider D."/>
            <person name="Hertel R."/>
            <person name="Daniel R."/>
        </authorList>
    </citation>
    <scope>NUCLEOTIDE SEQUENCE</scope>
    <source>
        <strain evidence="13">LVF2</strain>
    </source>
</reference>
<dbReference type="Pfam" id="PF01053">
    <property type="entry name" value="Cys_Met_Meta_PP"/>
    <property type="match status" value="1"/>
</dbReference>
<accession>A0A975GYC6</accession>
<dbReference type="EMBL" id="CP062222">
    <property type="protein sequence ID" value="QTC91450.1"/>
    <property type="molecule type" value="Genomic_DNA"/>
</dbReference>